<feature type="non-terminal residue" evidence="1">
    <location>
        <position position="1"/>
    </location>
</feature>
<proteinExistence type="predicted"/>
<reference evidence="1" key="1">
    <citation type="submission" date="2020-02" db="EMBL/GenBank/DDBJ databases">
        <authorList>
            <person name="Meier V. D."/>
        </authorList>
    </citation>
    <scope>NUCLEOTIDE SEQUENCE</scope>
    <source>
        <strain evidence="1">AVDCRST_MAG68</strain>
    </source>
</reference>
<dbReference type="EMBL" id="CADCTW010000059">
    <property type="protein sequence ID" value="CAA9308274.1"/>
    <property type="molecule type" value="Genomic_DNA"/>
</dbReference>
<sequence>VSLYLPIASSSIRNAHNVQPRAPRKHREITVPWRFPPHGRPGGV</sequence>
<gene>
    <name evidence="1" type="ORF">AVDCRST_MAG68-1031</name>
</gene>
<protein>
    <submittedName>
        <fullName evidence="1">Uncharacterized protein</fullName>
    </submittedName>
</protein>
<accession>A0A6J4KJX8</accession>
<dbReference type="AlphaFoldDB" id="A0A6J4KJX8"/>
<name>A0A6J4KJX8_9BACT</name>
<organism evidence="1">
    <name type="scientific">uncultured Gemmatimonadota bacterium</name>
    <dbReference type="NCBI Taxonomy" id="203437"/>
    <lineage>
        <taxon>Bacteria</taxon>
        <taxon>Pseudomonadati</taxon>
        <taxon>Gemmatimonadota</taxon>
        <taxon>environmental samples</taxon>
    </lineage>
</organism>
<evidence type="ECO:0000313" key="1">
    <source>
        <dbReference type="EMBL" id="CAA9308274.1"/>
    </source>
</evidence>
<feature type="non-terminal residue" evidence="1">
    <location>
        <position position="44"/>
    </location>
</feature>